<evidence type="ECO:0000313" key="5">
    <source>
        <dbReference type="Proteomes" id="UP001499951"/>
    </source>
</evidence>
<dbReference type="Pfam" id="PF08797">
    <property type="entry name" value="HIRAN"/>
    <property type="match status" value="1"/>
</dbReference>
<name>A0ABP3PXU7_9PROT</name>
<dbReference type="Proteomes" id="UP001499951">
    <property type="component" value="Unassembled WGS sequence"/>
</dbReference>
<gene>
    <name evidence="4" type="ORF">GCM10008942_28850</name>
</gene>
<keyword evidence="2" id="KW-0378">Hydrolase</keyword>
<feature type="domain" description="HIRAN" evidence="3">
    <location>
        <begin position="152"/>
        <end position="216"/>
    </location>
</feature>
<reference evidence="5" key="1">
    <citation type="journal article" date="2019" name="Int. J. Syst. Evol. Microbiol.">
        <title>The Global Catalogue of Microorganisms (GCM) 10K type strain sequencing project: providing services to taxonomists for standard genome sequencing and annotation.</title>
        <authorList>
            <consortium name="The Broad Institute Genomics Platform"/>
            <consortium name="The Broad Institute Genome Sequencing Center for Infectious Disease"/>
            <person name="Wu L."/>
            <person name="Ma J."/>
        </authorList>
    </citation>
    <scope>NUCLEOTIDE SEQUENCE [LARGE SCALE GENOMIC DNA]</scope>
    <source>
        <strain evidence="5">JCM 15089</strain>
    </source>
</reference>
<evidence type="ECO:0000259" key="3">
    <source>
        <dbReference type="Pfam" id="PF08797"/>
    </source>
</evidence>
<sequence length="242" mass="27470">MPSQKLSVCDMGDWIQCPREPERLLLAWQAADEKHNRRRFAVGEVLRTRTDAVFRYFRATEDVSMAESLGYSGYPAFRYSQSEHTQSVMAAFMRRLPPRGRPDFFIYLEKLRFCPTSPFSDFALLGASEARLPSDGFSLVDPLDNFLAPTEVVFEIAGYRHCDPDLTNADVGAKVSFQLEPTNVYDPGAIKIVKGTRKLGYVNKLQARQFRTILDGFCVSAWIARLNGTADHPRAFIFVQVR</sequence>
<protein>
    <recommendedName>
        <fullName evidence="3">HIRAN domain-containing protein</fullName>
    </recommendedName>
</protein>
<comment type="caution">
    <text evidence="4">The sequence shown here is derived from an EMBL/GenBank/DDBJ whole genome shotgun (WGS) entry which is preliminary data.</text>
</comment>
<keyword evidence="1" id="KW-0479">Metal-binding</keyword>
<dbReference type="Gene3D" id="3.30.70.2330">
    <property type="match status" value="1"/>
</dbReference>
<evidence type="ECO:0000256" key="1">
    <source>
        <dbReference type="ARBA" id="ARBA00022723"/>
    </source>
</evidence>
<dbReference type="InterPro" id="IPR014905">
    <property type="entry name" value="HIRAN"/>
</dbReference>
<organism evidence="4 5">
    <name type="scientific">Rhizomicrobium electricum</name>
    <dbReference type="NCBI Taxonomy" id="480070"/>
    <lineage>
        <taxon>Bacteria</taxon>
        <taxon>Pseudomonadati</taxon>
        <taxon>Pseudomonadota</taxon>
        <taxon>Alphaproteobacteria</taxon>
        <taxon>Micropepsales</taxon>
        <taxon>Micropepsaceae</taxon>
        <taxon>Rhizomicrobium</taxon>
    </lineage>
</organism>
<dbReference type="EMBL" id="BAAADD010000007">
    <property type="protein sequence ID" value="GAA0578160.1"/>
    <property type="molecule type" value="Genomic_DNA"/>
</dbReference>
<accession>A0ABP3PXU7</accession>
<proteinExistence type="predicted"/>
<evidence type="ECO:0000313" key="4">
    <source>
        <dbReference type="EMBL" id="GAA0578160.1"/>
    </source>
</evidence>
<keyword evidence="5" id="KW-1185">Reference proteome</keyword>
<evidence type="ECO:0000256" key="2">
    <source>
        <dbReference type="ARBA" id="ARBA00022801"/>
    </source>
</evidence>